<evidence type="ECO:0008006" key="3">
    <source>
        <dbReference type="Google" id="ProtNLM"/>
    </source>
</evidence>
<proteinExistence type="predicted"/>
<protein>
    <recommendedName>
        <fullName evidence="3">AraC family transcriptional regulator</fullName>
    </recommendedName>
</protein>
<comment type="caution">
    <text evidence="1">The sequence shown here is derived from an EMBL/GenBank/DDBJ whole genome shotgun (WGS) entry which is preliminary data.</text>
</comment>
<gene>
    <name evidence="1" type="ORF">ACFPMF_07985</name>
</gene>
<reference evidence="2" key="1">
    <citation type="journal article" date="2019" name="Int. J. Syst. Evol. Microbiol.">
        <title>The Global Catalogue of Microorganisms (GCM) 10K type strain sequencing project: providing services to taxonomists for standard genome sequencing and annotation.</title>
        <authorList>
            <consortium name="The Broad Institute Genomics Platform"/>
            <consortium name="The Broad Institute Genome Sequencing Center for Infectious Disease"/>
            <person name="Wu L."/>
            <person name="Ma J."/>
        </authorList>
    </citation>
    <scope>NUCLEOTIDE SEQUENCE [LARGE SCALE GENOMIC DNA]</scope>
    <source>
        <strain evidence="2">CCUG 55250</strain>
    </source>
</reference>
<organism evidence="1 2">
    <name type="scientific">Larkinella bovis</name>
    <dbReference type="NCBI Taxonomy" id="683041"/>
    <lineage>
        <taxon>Bacteria</taxon>
        <taxon>Pseudomonadati</taxon>
        <taxon>Bacteroidota</taxon>
        <taxon>Cytophagia</taxon>
        <taxon>Cytophagales</taxon>
        <taxon>Spirosomataceae</taxon>
        <taxon>Larkinella</taxon>
    </lineage>
</organism>
<name>A0ABW0I6U4_9BACT</name>
<dbReference type="EMBL" id="JBHSMA010000002">
    <property type="protein sequence ID" value="MFC5409241.1"/>
    <property type="molecule type" value="Genomic_DNA"/>
</dbReference>
<sequence>MKTKRSRISGWPIPARLWRFLSSIILKSTSRLQRLQAAGAFRDRVRWVESVLWKRIQPFEPDHRFQVVQATLTRFGQFSNPPAVHLDQICLKLGVSYPSLHRYFSEMLGYSPKYC</sequence>
<dbReference type="Proteomes" id="UP001596106">
    <property type="component" value="Unassembled WGS sequence"/>
</dbReference>
<dbReference type="RefSeq" id="WP_379842897.1">
    <property type="nucleotide sequence ID" value="NZ_JBHSMA010000002.1"/>
</dbReference>
<accession>A0ABW0I6U4</accession>
<keyword evidence="2" id="KW-1185">Reference proteome</keyword>
<evidence type="ECO:0000313" key="1">
    <source>
        <dbReference type="EMBL" id="MFC5409241.1"/>
    </source>
</evidence>
<evidence type="ECO:0000313" key="2">
    <source>
        <dbReference type="Proteomes" id="UP001596106"/>
    </source>
</evidence>